<gene>
    <name evidence="2" type="ORF">LY79DRAFT_535254</name>
</gene>
<dbReference type="Proteomes" id="UP001230504">
    <property type="component" value="Unassembled WGS sequence"/>
</dbReference>
<evidence type="ECO:0008006" key="4">
    <source>
        <dbReference type="Google" id="ProtNLM"/>
    </source>
</evidence>
<name>A0AAD8QBH1_9PEZI</name>
<dbReference type="Gene3D" id="3.50.4.10">
    <property type="entry name" value="Hepatocyte Growth Factor"/>
    <property type="match status" value="1"/>
</dbReference>
<sequence>MVLTKSLLTAIVLAAQNIANAEEAALEVQLPESPPRTVTGEQGCYTDFAERKRDSVPTYSRLYSYTFPVTEYTYTTPTTSTITVTPTISAEGVVTITSTVTTTTHVSSFSTVTVEAPTGFTPISAASARTGGAYGRLGSLDEALISPADADHSFGNSLSGDEEGRRTVRPFLWPQAVVCEKVVRVFTTTTSTITVTRAATTTTTLPGPTQQTTVATTTTTTTTSTITEVAANPTRTVYEACQTNNVQAYHGQPRSYFVEALYYWPVTSEERRTDTPENCCVACQTTPDCSGSLYHLFSGTCYIFKTRDERRQCKPPLKLRSQTNITTNGIFWASNGRCGSWRITEEEPGSSTEW</sequence>
<feature type="signal peptide" evidence="1">
    <location>
        <begin position="1"/>
        <end position="21"/>
    </location>
</feature>
<accession>A0AAD8QBH1</accession>
<evidence type="ECO:0000256" key="1">
    <source>
        <dbReference type="SAM" id="SignalP"/>
    </source>
</evidence>
<evidence type="ECO:0000313" key="2">
    <source>
        <dbReference type="EMBL" id="KAK1599497.1"/>
    </source>
</evidence>
<protein>
    <recommendedName>
        <fullName evidence="4">Apple domain-containing protein</fullName>
    </recommendedName>
</protein>
<keyword evidence="3" id="KW-1185">Reference proteome</keyword>
<keyword evidence="1" id="KW-0732">Signal</keyword>
<proteinExistence type="predicted"/>
<evidence type="ECO:0000313" key="3">
    <source>
        <dbReference type="Proteomes" id="UP001230504"/>
    </source>
</evidence>
<organism evidence="2 3">
    <name type="scientific">Colletotrichum navitas</name>
    <dbReference type="NCBI Taxonomy" id="681940"/>
    <lineage>
        <taxon>Eukaryota</taxon>
        <taxon>Fungi</taxon>
        <taxon>Dikarya</taxon>
        <taxon>Ascomycota</taxon>
        <taxon>Pezizomycotina</taxon>
        <taxon>Sordariomycetes</taxon>
        <taxon>Hypocreomycetidae</taxon>
        <taxon>Glomerellales</taxon>
        <taxon>Glomerellaceae</taxon>
        <taxon>Colletotrichum</taxon>
        <taxon>Colletotrichum graminicola species complex</taxon>
    </lineage>
</organism>
<feature type="chain" id="PRO_5042177306" description="Apple domain-containing protein" evidence="1">
    <location>
        <begin position="22"/>
        <end position="354"/>
    </location>
</feature>
<dbReference type="AlphaFoldDB" id="A0AAD8QBH1"/>
<dbReference type="EMBL" id="JAHLJV010000002">
    <property type="protein sequence ID" value="KAK1599497.1"/>
    <property type="molecule type" value="Genomic_DNA"/>
</dbReference>
<dbReference type="GeneID" id="85440738"/>
<dbReference type="RefSeq" id="XP_060420086.1">
    <property type="nucleotide sequence ID" value="XM_060556498.1"/>
</dbReference>
<reference evidence="2" key="1">
    <citation type="submission" date="2021-06" db="EMBL/GenBank/DDBJ databases">
        <title>Comparative genomics, transcriptomics and evolutionary studies reveal genomic signatures of adaptation to plant cell wall in hemibiotrophic fungi.</title>
        <authorList>
            <consortium name="DOE Joint Genome Institute"/>
            <person name="Baroncelli R."/>
            <person name="Diaz J.F."/>
            <person name="Benocci T."/>
            <person name="Peng M."/>
            <person name="Battaglia E."/>
            <person name="Haridas S."/>
            <person name="Andreopoulos W."/>
            <person name="Labutti K."/>
            <person name="Pangilinan J."/>
            <person name="Floch G.L."/>
            <person name="Makela M.R."/>
            <person name="Henrissat B."/>
            <person name="Grigoriev I.V."/>
            <person name="Crouch J.A."/>
            <person name="De Vries R.P."/>
            <person name="Sukno S.A."/>
            <person name="Thon M.R."/>
        </authorList>
    </citation>
    <scope>NUCLEOTIDE SEQUENCE</scope>
    <source>
        <strain evidence="2">CBS 125086</strain>
    </source>
</reference>
<comment type="caution">
    <text evidence="2">The sequence shown here is derived from an EMBL/GenBank/DDBJ whole genome shotgun (WGS) entry which is preliminary data.</text>
</comment>